<evidence type="ECO:0000259" key="5">
    <source>
        <dbReference type="Pfam" id="PF07587"/>
    </source>
</evidence>
<organism evidence="7 8">
    <name type="scientific">Neorhodopirellula lusitana</name>
    <dbReference type="NCBI Taxonomy" id="445327"/>
    <lineage>
        <taxon>Bacteria</taxon>
        <taxon>Pseudomonadati</taxon>
        <taxon>Planctomycetota</taxon>
        <taxon>Planctomycetia</taxon>
        <taxon>Pirellulales</taxon>
        <taxon>Pirellulaceae</taxon>
        <taxon>Neorhodopirellula</taxon>
    </lineage>
</organism>
<evidence type="ECO:0000256" key="1">
    <source>
        <dbReference type="SAM" id="Coils"/>
    </source>
</evidence>
<feature type="compositionally biased region" description="Gly residues" evidence="2">
    <location>
        <begin position="708"/>
        <end position="724"/>
    </location>
</feature>
<dbReference type="InterPro" id="IPR011444">
    <property type="entry name" value="DUF1549"/>
</dbReference>
<feature type="domain" description="Cytochrome C Planctomycete-type" evidence="6">
    <location>
        <begin position="45"/>
        <end position="102"/>
    </location>
</feature>
<dbReference type="Pfam" id="PF07635">
    <property type="entry name" value="PSCyt1"/>
    <property type="match status" value="1"/>
</dbReference>
<comment type="caution">
    <text evidence="7">The sequence shown here is derived from an EMBL/GenBank/DDBJ whole genome shotgun (WGS) entry which is preliminary data.</text>
</comment>
<name>A0ABY1PYM7_9BACT</name>
<dbReference type="Pfam" id="PF07587">
    <property type="entry name" value="PSD1"/>
    <property type="match status" value="1"/>
</dbReference>
<evidence type="ECO:0000256" key="3">
    <source>
        <dbReference type="SAM" id="SignalP"/>
    </source>
</evidence>
<evidence type="ECO:0000259" key="4">
    <source>
        <dbReference type="Pfam" id="PF07583"/>
    </source>
</evidence>
<feature type="domain" description="DUF1553" evidence="5">
    <location>
        <begin position="541"/>
        <end position="870"/>
    </location>
</feature>
<accession>A0ABY1PYM7</accession>
<dbReference type="Proteomes" id="UP001158067">
    <property type="component" value="Unassembled WGS sequence"/>
</dbReference>
<dbReference type="PANTHER" id="PTHR35889:SF3">
    <property type="entry name" value="F-BOX DOMAIN-CONTAINING PROTEIN"/>
    <property type="match status" value="1"/>
</dbReference>
<sequence>MLFHRLLFTFAVLLFSVNALADEALTPDELKFFETRIRPVLIRECYGCHSNQSGNVRGGLRLDTKELTAIGGSSGPAIVPGDLEESWLYNAIIHEDFVMPPKRKLPQNVIDDFKQWIEMGAPDPRVNQVVEIQATISDEDIQSAQESFWAYQPPVKPTPPTVENASWPRTDIDRFVLARLEESSLEPAGDADSLKVLRRLCFDLTGLPPSPEQIEYFSSKWKLNPEAAIAFVVDRLLEKEQFGERWGRHWLDVVRFAESTGREVNVTFPHAWRYRDYVIDAFNNDKPFNELVQEQIAGDLLPAPTDEEWTEHLIATTFLAMGPKNVNEQNRVQFQADLVDEQIDVTTRVFMGMSVACARCHDHKFDAIPQVDYYALAGVFSNTETYFGNPPSEYGSFATAQAKRTSSLIRLPIEDPNPFDKKYSASELSSLKEQIEGKMRELVETRRNVTSGKNAGGDAGNALRQRLRIQNELNELSAKLSVVDDQGRPRSYCMGVQERGSPTNARLLVRGEIDQPAQTVTRGFPQVLCSTPVSISPKKGGRLELARWIGSDENPLTARVMVNRVWQYMIGQGLVTSTENFGVTGQPPSHPELLDYLASGFVESGWSVKSLVRDIATSRSYRMKSTFNVDYHEFDPDNALLWRANPRRLDAEAIRDAMLAVSGQLDLERPRASVVAEAGYTRVRDGALGNPREIAQRTLESMRQAGPAMGGSRTGGGNSGGGMDSGNPRRRSFGQNQAGGLSQRGRRGNSRQANAVTLRELLSKSQNQLDMEDANFRSVYLPIVRDEVPRSLDVFDFADASTVSGTRESSQTANQSLYMMNNPFVIRVSDAFADRVVGEHKRLPDQVAYAFELAYGRSPTSSERQASFRFLKSVGGGREPSANSKTFSAFCQSLFASAEFRFVD</sequence>
<evidence type="ECO:0000313" key="8">
    <source>
        <dbReference type="Proteomes" id="UP001158067"/>
    </source>
</evidence>
<feature type="coiled-coil region" evidence="1">
    <location>
        <begin position="425"/>
        <end position="479"/>
    </location>
</feature>
<evidence type="ECO:0000256" key="2">
    <source>
        <dbReference type="SAM" id="MobiDB-lite"/>
    </source>
</evidence>
<gene>
    <name evidence="7" type="ORF">SAMN06265222_10378</name>
</gene>
<evidence type="ECO:0000313" key="7">
    <source>
        <dbReference type="EMBL" id="SMP50334.1"/>
    </source>
</evidence>
<protein>
    <submittedName>
        <fullName evidence="7">Planctomycete cytochrome C</fullName>
    </submittedName>
</protein>
<feature type="signal peptide" evidence="3">
    <location>
        <begin position="1"/>
        <end position="21"/>
    </location>
</feature>
<evidence type="ECO:0000259" key="6">
    <source>
        <dbReference type="Pfam" id="PF07635"/>
    </source>
</evidence>
<dbReference type="Pfam" id="PF07583">
    <property type="entry name" value="PSCyt2"/>
    <property type="match status" value="1"/>
</dbReference>
<dbReference type="InterPro" id="IPR022655">
    <property type="entry name" value="DUF1553"/>
</dbReference>
<proteinExistence type="predicted"/>
<feature type="chain" id="PRO_5045109571" evidence="3">
    <location>
        <begin position="22"/>
        <end position="904"/>
    </location>
</feature>
<dbReference type="EMBL" id="FXUG01000003">
    <property type="protein sequence ID" value="SMP50334.1"/>
    <property type="molecule type" value="Genomic_DNA"/>
</dbReference>
<keyword evidence="3" id="KW-0732">Signal</keyword>
<dbReference type="RefSeq" id="WP_283431888.1">
    <property type="nucleotide sequence ID" value="NZ_FXUG01000003.1"/>
</dbReference>
<reference evidence="7 8" key="1">
    <citation type="submission" date="2017-05" db="EMBL/GenBank/DDBJ databases">
        <authorList>
            <person name="Varghese N."/>
            <person name="Submissions S."/>
        </authorList>
    </citation>
    <scope>NUCLEOTIDE SEQUENCE [LARGE SCALE GENOMIC DNA]</scope>
    <source>
        <strain evidence="7 8">DSM 25457</strain>
    </source>
</reference>
<keyword evidence="1" id="KW-0175">Coiled coil</keyword>
<feature type="domain" description="DUF1549" evidence="4">
    <location>
        <begin position="172"/>
        <end position="384"/>
    </location>
</feature>
<keyword evidence="8" id="KW-1185">Reference proteome</keyword>
<dbReference type="PANTHER" id="PTHR35889">
    <property type="entry name" value="CYCLOINULO-OLIGOSACCHARIDE FRUCTANOTRANSFERASE-RELATED"/>
    <property type="match status" value="1"/>
</dbReference>
<dbReference type="InterPro" id="IPR011429">
    <property type="entry name" value="Cyt_c_Planctomycete-type"/>
</dbReference>
<feature type="region of interest" description="Disordered" evidence="2">
    <location>
        <begin position="702"/>
        <end position="753"/>
    </location>
</feature>